<evidence type="ECO:0000256" key="1">
    <source>
        <dbReference type="SAM" id="MobiDB-lite"/>
    </source>
</evidence>
<keyword evidence="2" id="KW-1133">Transmembrane helix</keyword>
<feature type="signal peptide" evidence="3">
    <location>
        <begin position="1"/>
        <end position="26"/>
    </location>
</feature>
<dbReference type="GeneID" id="19962180"/>
<feature type="region of interest" description="Disordered" evidence="1">
    <location>
        <begin position="200"/>
        <end position="264"/>
    </location>
</feature>
<evidence type="ECO:0000256" key="3">
    <source>
        <dbReference type="SAM" id="SignalP"/>
    </source>
</evidence>
<organism evidence="4 5">
    <name type="scientific">Plasmodium vinckei vinckei</name>
    <dbReference type="NCBI Taxonomy" id="54757"/>
    <lineage>
        <taxon>Eukaryota</taxon>
        <taxon>Sar</taxon>
        <taxon>Alveolata</taxon>
        <taxon>Apicomplexa</taxon>
        <taxon>Aconoidasida</taxon>
        <taxon>Haemosporida</taxon>
        <taxon>Plasmodiidae</taxon>
        <taxon>Plasmodium</taxon>
        <taxon>Plasmodium (Vinckeia)</taxon>
    </lineage>
</organism>
<evidence type="ECO:0000313" key="4">
    <source>
        <dbReference type="EMBL" id="VEV55362.1"/>
    </source>
</evidence>
<dbReference type="RefSeq" id="XP_037490232.1">
    <property type="nucleotide sequence ID" value="XM_037635047.1"/>
</dbReference>
<name>A0A449BPM8_PLAVN</name>
<sequence length="374" mass="43535">MKKPTNMFPYFLIIYVFLCFKNTSFAISPENEIKNGGKLLLKNDNPVEELNTKEIVSSPSEYNITNQCNQNNDKKASTSEEIQKKIFDHNHKLKKSKPLGIIKKAFRKIFIIKPSMNNLIKKNSNDESDDLEDDPEVIPYSKEIESEIDALKDNDHKENLDNQKEIIDALHRKKDNPIQMYMDDDDDEYVYDDDDKYVYDDDDDEYVYDDDDDDDEYVYDDDDDKSRVIKNKKRNNPSSFGAERDPMVEPSYKPTKIRDNPSYIKDKNKRENPVVVIKKGDDERLVEYDYDDEPDILTKIRSLNKIDVTLRDKLYDEAEQLLFERVIAQKAPIDKHDVVKKILTTLDRILVPATAFQSVITIIGIIVLFAATGC</sequence>
<feature type="transmembrane region" description="Helical" evidence="2">
    <location>
        <begin position="349"/>
        <end position="371"/>
    </location>
</feature>
<evidence type="ECO:0000256" key="2">
    <source>
        <dbReference type="SAM" id="Phobius"/>
    </source>
</evidence>
<dbReference type="EMBL" id="LR215061">
    <property type="protein sequence ID" value="VEV55362.1"/>
    <property type="molecule type" value="Genomic_DNA"/>
</dbReference>
<dbReference type="OrthoDB" id="372770at2759"/>
<dbReference type="VEuPathDB" id="PlasmoDB:PVVCY_0502500"/>
<protein>
    <recommendedName>
        <fullName evidence="6">Fam-b protein</fullName>
    </recommendedName>
</protein>
<dbReference type="KEGG" id="pvv:PVVCY_0502500"/>
<feature type="compositionally biased region" description="Acidic residues" evidence="1">
    <location>
        <begin position="200"/>
        <end position="223"/>
    </location>
</feature>
<dbReference type="AlphaFoldDB" id="A0A449BPM8"/>
<reference evidence="4 5" key="1">
    <citation type="submission" date="2019-01" db="EMBL/GenBank/DDBJ databases">
        <authorList>
            <person name="Ramaprasad A."/>
        </authorList>
    </citation>
    <scope>NUCLEOTIDE SEQUENCE [LARGE SCALE GENOMIC DNA]</scope>
</reference>
<proteinExistence type="predicted"/>
<keyword evidence="2" id="KW-0472">Membrane</keyword>
<accession>A0A449BPM8</accession>
<gene>
    <name evidence="4" type="ORF">PVVCY_0502500</name>
</gene>
<feature type="chain" id="PRO_5019280005" description="Fam-b protein" evidence="3">
    <location>
        <begin position="27"/>
        <end position="374"/>
    </location>
</feature>
<evidence type="ECO:0008006" key="6">
    <source>
        <dbReference type="Google" id="ProtNLM"/>
    </source>
</evidence>
<evidence type="ECO:0000313" key="5">
    <source>
        <dbReference type="Proteomes" id="UP000290582"/>
    </source>
</evidence>
<keyword evidence="3" id="KW-0732">Signal</keyword>
<keyword evidence="2" id="KW-0812">Transmembrane</keyword>
<dbReference type="Proteomes" id="UP000290582">
    <property type="component" value="Chromosome PVVCY_05"/>
</dbReference>